<dbReference type="InterPro" id="IPR010572">
    <property type="entry name" value="Tail_dom"/>
</dbReference>
<feature type="coiled-coil region" evidence="1">
    <location>
        <begin position="581"/>
        <end position="615"/>
    </location>
</feature>
<reference evidence="3 4" key="1">
    <citation type="submission" date="2017-09" db="EMBL/GenBank/DDBJ databases">
        <title>Large-scale bioinformatics analysis of Bacillus genomes uncovers conserved roles of natural products in bacterial physiology.</title>
        <authorList>
            <consortium name="Agbiome Team Llc"/>
            <person name="Bleich R.M."/>
            <person name="Kirk G.J."/>
            <person name="Santa Maria K.C."/>
            <person name="Allen S.E."/>
            <person name="Farag S."/>
            <person name="Shank E.A."/>
            <person name="Bowers A."/>
        </authorList>
    </citation>
    <scope>NUCLEOTIDE SEQUENCE [LARGE SCALE GENOMIC DNA]</scope>
    <source>
        <strain evidence="3 4">AFS015413</strain>
    </source>
</reference>
<name>A0A9X6SHK5_BACTU</name>
<dbReference type="RefSeq" id="WP_097807798.1">
    <property type="nucleotide sequence ID" value="NZ_NTRM01000027.1"/>
</dbReference>
<feature type="coiled-coil region" evidence="1">
    <location>
        <begin position="356"/>
        <end position="407"/>
    </location>
</feature>
<dbReference type="Pfam" id="PF13884">
    <property type="entry name" value="Peptidase_S74"/>
    <property type="match status" value="1"/>
</dbReference>
<keyword evidence="1" id="KW-0175">Coiled coil</keyword>
<evidence type="ECO:0000313" key="3">
    <source>
        <dbReference type="EMBL" id="PFB10377.1"/>
    </source>
</evidence>
<sequence length="1639" mass="183615">MKINKSLHVVDFKTNKIVAVFQPHDYWADVRTWELKDNVDYIEFKVFDGTKAAATLIQQNYVLRMTRDGKMIPYIIMDECEKDSSDRSITVRAVGAWVSLRGANFIRPQRIESQTAHQFLSLALAGTKFEIGKIDYKSFHTMTIDTFIDPLDFLKRIKNLFQSELQYRVEVVASKITGWYVDLIEKRGTYTGKEIRLGKDLNNIIRKEHTQNICTALLGYSKTGEGNLVTVESINNGSPYIVDNEAFQRWSQNGQHIFAIYQPETEEEITPERLMTLMKTEIKKHTDASVQYEVDAADIASIFGLNHEMIGEGDTLRIIDKGFTPALYLEARAIGGKESHTNPETNKYKFGNFVELQNTNDELQKLYNKVLSLLNDKASKPLLDELEKKLEKQKKELETVKEESGAAMDIAEKVKNILDEGLVEIFEGPVAPTKNLIDRKTLWLDTSEELPGVLKMWKDGKWEPVVPDVTGIKKEVLEEVAKEISEVQSNLNKEVESLKEEASKIKGEIADVSKEIENKVDQEWINNELKDKADKSGVYTKEEIKAGFIGKQVYETDKQGNIQKFKEVNTSINQTNEALTQKAEKSELSKTNEGLNQLEKKANEIETTAEGTKQTVSEIKSNVSGLTGSVNNLTKKTTEIETTVNGINSSVSNVQDSQGKLEKRMTTQEQTADGFKQSINKLQTDASKTSEQINKIEQDASGTKQTISKIQTDVKGINGSVDNLTKTTTEIKTEAGKTNQKLTEVTSKVDNIKVGNRNLLKDSKKAFNTTDYLINQYTLSEDWVTGQEYTFIIKGSVPAGQKFGVWQNGGSNNVGYATNAYINGVTYVTFKAVAATAGNEKKLSLYNYPNNTTKAVVEWVALYVGNKPLDWTAAPEENVSTTDFTKKTTEIETSVKGIKETITKVENDQTNFDKRVTAVEKNAEGITQNVSKIQQAQTAQGKQISEAQTTIKQHSEQISLTLKKKDMEDYVGGLGSINELRNAGFVSGLYWGLAVGTTIQPSSKFKTYITAWSEYTGKTTDHWSGGMSEFVDCVEGEDFVGSAWFATDNIASIDSGIWLELEFFNTSKTRVRTNRVKVEWSKQGEWIRVALQEKTRANEVFIRWRWYVQRNGRVRVAMPMLQRGKVATEFWLHPKDVTDYDKLADDIAHRVATEDFNKKVTELSRDIKANADGILLKATKNEVYTKTQADGTFAGKALVNQMEARIGVNEKNISISVKENNIISKINVSKETILLEAKRINLKGYITADHFQAGTIKGVRYESVNPSNATNKVVIENSLIKSYGPMDKVLKKQNYAEMKEGGLYIYEMAESGSPFGDKEAYILPARLNARQGDRSSALEPTELRMFVGGMYARASLDVLPRSDRYGWRLEADGGVLVKNTYGGAALQIGEDNQSIHFDSYGNISGGPHSNGNATWSIRDGDGRIKFLTGVGKGSSQTTEISAYVGGISFNQNGNRIFSIWRQGDANYITQFGPGQGILKWQVNAGRFEFRNANDSNWVNAAAGSFQNASSLVWKKDIQNFEESALDLIMNTNVMTYRYKNTRPKEPFVDADGKEVEVKTDIEEDGRIHVGVISEFAPEIITNEDGSAVDLYAMISVSWKGIQENNKTIQEKDKEIKVLNDRIYKVESQLQAVLELLGKD</sequence>
<evidence type="ECO:0000256" key="1">
    <source>
        <dbReference type="SAM" id="Coils"/>
    </source>
</evidence>
<dbReference type="InterPro" id="IPR030392">
    <property type="entry name" value="S74_ICA"/>
</dbReference>
<feature type="coiled-coil region" evidence="1">
    <location>
        <begin position="1601"/>
        <end position="1628"/>
    </location>
</feature>
<feature type="domain" description="Peptidase S74" evidence="2">
    <location>
        <begin position="1509"/>
        <end position="1615"/>
    </location>
</feature>
<evidence type="ECO:0000313" key="4">
    <source>
        <dbReference type="Proteomes" id="UP000220397"/>
    </source>
</evidence>
<dbReference type="Gene3D" id="1.10.287.1490">
    <property type="match status" value="1"/>
</dbReference>
<accession>A0A9X6SHK5</accession>
<proteinExistence type="predicted"/>
<dbReference type="PANTHER" id="PTHR45615">
    <property type="entry name" value="MYOSIN HEAVY CHAIN, NON-MUSCLE"/>
    <property type="match status" value="1"/>
</dbReference>
<dbReference type="EMBL" id="NTUS01000005">
    <property type="protein sequence ID" value="PFB10377.1"/>
    <property type="molecule type" value="Genomic_DNA"/>
</dbReference>
<dbReference type="PANTHER" id="PTHR45615:SF80">
    <property type="entry name" value="GRIP DOMAIN-CONTAINING PROTEIN"/>
    <property type="match status" value="1"/>
</dbReference>
<dbReference type="InterPro" id="IPR007119">
    <property type="entry name" value="Phage_tail_spike_N"/>
</dbReference>
<dbReference type="SUPFAM" id="SSF58104">
    <property type="entry name" value="Methyl-accepting chemotaxis protein (MCP) signaling domain"/>
    <property type="match status" value="1"/>
</dbReference>
<dbReference type="Proteomes" id="UP000220397">
    <property type="component" value="Unassembled WGS sequence"/>
</dbReference>
<dbReference type="Gene3D" id="1.20.5.340">
    <property type="match status" value="1"/>
</dbReference>
<organism evidence="3 4">
    <name type="scientific">Bacillus thuringiensis</name>
    <dbReference type="NCBI Taxonomy" id="1428"/>
    <lineage>
        <taxon>Bacteria</taxon>
        <taxon>Bacillati</taxon>
        <taxon>Bacillota</taxon>
        <taxon>Bacilli</taxon>
        <taxon>Bacillales</taxon>
        <taxon>Bacillaceae</taxon>
        <taxon>Bacillus</taxon>
        <taxon>Bacillus cereus group</taxon>
    </lineage>
</organism>
<evidence type="ECO:0000259" key="2">
    <source>
        <dbReference type="PROSITE" id="PS51688"/>
    </source>
</evidence>
<protein>
    <recommendedName>
        <fullName evidence="2">Peptidase S74 domain-containing protein</fullName>
    </recommendedName>
</protein>
<dbReference type="NCBIfam" id="TIGR01665">
    <property type="entry name" value="put_anti_recept"/>
    <property type="match status" value="1"/>
</dbReference>
<dbReference type="PROSITE" id="PS51688">
    <property type="entry name" value="ICA"/>
    <property type="match status" value="1"/>
</dbReference>
<gene>
    <name evidence="3" type="ORF">CN398_00800</name>
</gene>
<dbReference type="Pfam" id="PF06605">
    <property type="entry name" value="Prophage_tail"/>
    <property type="match status" value="1"/>
</dbReference>
<feature type="coiled-coil region" evidence="1">
    <location>
        <begin position="474"/>
        <end position="515"/>
    </location>
</feature>
<comment type="caution">
    <text evidence="3">The sequence shown here is derived from an EMBL/GenBank/DDBJ whole genome shotgun (WGS) entry which is preliminary data.</text>
</comment>